<evidence type="ECO:0000313" key="3">
    <source>
        <dbReference type="Proteomes" id="UP000762676"/>
    </source>
</evidence>
<feature type="region of interest" description="Disordered" evidence="1">
    <location>
        <begin position="58"/>
        <end position="81"/>
    </location>
</feature>
<dbReference type="PANTHER" id="PTHR46060">
    <property type="entry name" value="MARINER MOS1 TRANSPOSASE-LIKE PROTEIN"/>
    <property type="match status" value="1"/>
</dbReference>
<dbReference type="PANTHER" id="PTHR46060:SF1">
    <property type="entry name" value="MARINER MOS1 TRANSPOSASE-LIKE PROTEIN"/>
    <property type="match status" value="1"/>
</dbReference>
<gene>
    <name evidence="2" type="ORF">ElyMa_003129900</name>
</gene>
<evidence type="ECO:0000313" key="2">
    <source>
        <dbReference type="EMBL" id="GFS13145.1"/>
    </source>
</evidence>
<dbReference type="Proteomes" id="UP000762676">
    <property type="component" value="Unassembled WGS sequence"/>
</dbReference>
<reference evidence="2 3" key="1">
    <citation type="journal article" date="2021" name="Elife">
        <title>Chloroplast acquisition without the gene transfer in kleptoplastic sea slugs, Plakobranchus ocellatus.</title>
        <authorList>
            <person name="Maeda T."/>
            <person name="Takahashi S."/>
            <person name="Yoshida T."/>
            <person name="Shimamura S."/>
            <person name="Takaki Y."/>
            <person name="Nagai Y."/>
            <person name="Toyoda A."/>
            <person name="Suzuki Y."/>
            <person name="Arimoto A."/>
            <person name="Ishii H."/>
            <person name="Satoh N."/>
            <person name="Nishiyama T."/>
            <person name="Hasebe M."/>
            <person name="Maruyama T."/>
            <person name="Minagawa J."/>
            <person name="Obokata J."/>
            <person name="Shigenobu S."/>
        </authorList>
    </citation>
    <scope>NUCLEOTIDE SEQUENCE [LARGE SCALE GENOMIC DNA]</scope>
</reference>
<sequence length="220" mass="25090">MEDLIAEIRRGAAEAVRSDHPTSERLWMIRRMMQCNVNNHYLKKKHVPCPTFGLTEPAVKGGRTSLDDESKLGRPKTSTNEENTTLVDELIKYDRRMKIREIALKLEIPKSAVHEIVHDTLGYRKVSARWVPKIGPQVSYSDGYRFLGCERCDPLRVHILPQVSVSMLPNNAALLTASEMQFVAKDLDSLEGVDWVSIPCCHTKKMLQPPWGLRLEVEKE</sequence>
<comment type="caution">
    <text evidence="2">The sequence shown here is derived from an EMBL/GenBank/DDBJ whole genome shotgun (WGS) entry which is preliminary data.</text>
</comment>
<organism evidence="2 3">
    <name type="scientific">Elysia marginata</name>
    <dbReference type="NCBI Taxonomy" id="1093978"/>
    <lineage>
        <taxon>Eukaryota</taxon>
        <taxon>Metazoa</taxon>
        <taxon>Spiralia</taxon>
        <taxon>Lophotrochozoa</taxon>
        <taxon>Mollusca</taxon>
        <taxon>Gastropoda</taxon>
        <taxon>Heterobranchia</taxon>
        <taxon>Euthyneura</taxon>
        <taxon>Panpulmonata</taxon>
        <taxon>Sacoglossa</taxon>
        <taxon>Placobranchoidea</taxon>
        <taxon>Plakobranchidae</taxon>
        <taxon>Elysia</taxon>
    </lineage>
</organism>
<proteinExistence type="predicted"/>
<keyword evidence="3" id="KW-1185">Reference proteome</keyword>
<name>A0AAV4IU12_9GAST</name>
<dbReference type="InterPro" id="IPR052709">
    <property type="entry name" value="Transposase-MT_Hybrid"/>
</dbReference>
<evidence type="ECO:0000256" key="1">
    <source>
        <dbReference type="SAM" id="MobiDB-lite"/>
    </source>
</evidence>
<accession>A0AAV4IU12</accession>
<dbReference type="EMBL" id="BMAT01006457">
    <property type="protein sequence ID" value="GFS13145.1"/>
    <property type="molecule type" value="Genomic_DNA"/>
</dbReference>
<protein>
    <submittedName>
        <fullName evidence="2">Histone-lysine N-methyltransferase SETMAR</fullName>
    </submittedName>
</protein>
<dbReference type="AlphaFoldDB" id="A0AAV4IU12"/>